<dbReference type="GO" id="GO:0005886">
    <property type="term" value="C:plasma membrane"/>
    <property type="evidence" value="ECO:0007669"/>
    <property type="project" value="UniProtKB-SubCell"/>
</dbReference>
<dbReference type="PATRIC" id="fig|1450449.3.peg.1284"/>
<dbReference type="AlphaFoldDB" id="A0A011P7E3"/>
<sequence>MNPRRKSRLKVVVSVLLGLSVAAGLTLYALSQNIDLFYTPSEIVNGKNDDPNKKPEVGQRIRVGGMVVEDSVKRDDKTLKVVFDLEDIGPSITVEYEGILPDLFREGQGIVAQGVLVEPKRLKATEVLAKHDENYMPPELGDKMKAQHNAVGVSEQDLKGESETDRRMKEEAQKVPMQGEAK</sequence>
<name>A0A011P7E3_9PAST</name>
<evidence type="ECO:0000256" key="14">
    <source>
        <dbReference type="PIRSR" id="PIRSR604329-50"/>
    </source>
</evidence>
<keyword evidence="8 13" id="KW-0735">Signal-anchor</keyword>
<evidence type="ECO:0000256" key="7">
    <source>
        <dbReference type="ARBA" id="ARBA00022748"/>
    </source>
</evidence>
<evidence type="ECO:0000256" key="3">
    <source>
        <dbReference type="ARBA" id="ARBA00022519"/>
    </source>
</evidence>
<dbReference type="Gene3D" id="2.40.50.140">
    <property type="entry name" value="Nucleic acid-binding proteins"/>
    <property type="match status" value="1"/>
</dbReference>
<dbReference type="Proteomes" id="UP000054123">
    <property type="component" value="Unassembled WGS sequence"/>
</dbReference>
<keyword evidence="11 13" id="KW-0472">Membrane</keyword>
<keyword evidence="2 13" id="KW-1003">Cell membrane</keyword>
<comment type="caution">
    <text evidence="16">The sequence shown here is derived from an EMBL/GenBank/DDBJ whole genome shotgun (WGS) entry which is preliminary data.</text>
</comment>
<keyword evidence="9 13" id="KW-1133">Transmembrane helix</keyword>
<evidence type="ECO:0000256" key="8">
    <source>
        <dbReference type="ARBA" id="ARBA00022968"/>
    </source>
</evidence>
<dbReference type="GO" id="GO:0017004">
    <property type="term" value="P:cytochrome complex assembly"/>
    <property type="evidence" value="ECO:0007669"/>
    <property type="project" value="UniProtKB-KW"/>
</dbReference>
<keyword evidence="10 13" id="KW-0408">Iron</keyword>
<proteinExistence type="inferred from homology"/>
<dbReference type="NCBIfam" id="NF009638">
    <property type="entry name" value="PRK13165.1"/>
    <property type="match status" value="1"/>
</dbReference>
<feature type="compositionally biased region" description="Basic and acidic residues" evidence="15">
    <location>
        <begin position="156"/>
        <end position="173"/>
    </location>
</feature>
<accession>A0A011P7E3</accession>
<dbReference type="PANTHER" id="PTHR34128:SF2">
    <property type="entry name" value="CYTOCHROME C-TYPE BIOGENESIS PROTEIN CCME HOMOLOG, MITOCHONDRIAL"/>
    <property type="match status" value="1"/>
</dbReference>
<organism evidence="16 17">
    <name type="scientific">Mannheimia granulomatis</name>
    <dbReference type="NCBI Taxonomy" id="85402"/>
    <lineage>
        <taxon>Bacteria</taxon>
        <taxon>Pseudomonadati</taxon>
        <taxon>Pseudomonadota</taxon>
        <taxon>Gammaproteobacteria</taxon>
        <taxon>Pasteurellales</taxon>
        <taxon>Pasteurellaceae</taxon>
        <taxon>Mannheimia</taxon>
    </lineage>
</organism>
<dbReference type="PANTHER" id="PTHR34128">
    <property type="entry name" value="CYTOCHROME C-TYPE BIOGENESIS PROTEIN CCME HOMOLOG, MITOCHONDRIAL"/>
    <property type="match status" value="1"/>
</dbReference>
<evidence type="ECO:0000256" key="4">
    <source>
        <dbReference type="ARBA" id="ARBA00022617"/>
    </source>
</evidence>
<reference evidence="16 17" key="1">
    <citation type="journal article" date="2014" name="Genome Announc.">
        <title>Genome Sequence of a Presumptive Mannheimia haemolytica Strain with an A1/A6-Cross-Reactive Serotype from a White-Tailed Deer (Odocoileus virginianus).</title>
        <authorList>
            <person name="Lawrence P.K."/>
            <person name="Bey R.F."/>
            <person name="Wiener B."/>
            <person name="Kittichotirat W."/>
            <person name="Bumgarner R.E."/>
        </authorList>
    </citation>
    <scope>NUCLEOTIDE SEQUENCE [LARGE SCALE GENOMIC DNA]</scope>
    <source>
        <strain evidence="16 17">PKL10</strain>
    </source>
</reference>
<evidence type="ECO:0000256" key="10">
    <source>
        <dbReference type="ARBA" id="ARBA00023004"/>
    </source>
</evidence>
<dbReference type="Pfam" id="PF03100">
    <property type="entry name" value="CcmE"/>
    <property type="match status" value="1"/>
</dbReference>
<feature type="binding site" description="covalent" evidence="13 14">
    <location>
        <position position="131"/>
    </location>
    <ligand>
        <name>heme</name>
        <dbReference type="ChEBI" id="CHEBI:30413"/>
    </ligand>
</feature>
<keyword evidence="6 13" id="KW-0479">Metal-binding</keyword>
<evidence type="ECO:0000256" key="9">
    <source>
        <dbReference type="ARBA" id="ARBA00022989"/>
    </source>
</evidence>
<dbReference type="NCBIfam" id="NF009729">
    <property type="entry name" value="PRK13254.1-3"/>
    <property type="match status" value="1"/>
</dbReference>
<evidence type="ECO:0000256" key="6">
    <source>
        <dbReference type="ARBA" id="ARBA00022723"/>
    </source>
</evidence>
<keyword evidence="7 13" id="KW-0201">Cytochrome c-type biogenesis</keyword>
<dbReference type="RefSeq" id="WP_027073631.1">
    <property type="nucleotide sequence ID" value="NZ_AVSP01000010.1"/>
</dbReference>
<evidence type="ECO:0000256" key="2">
    <source>
        <dbReference type="ARBA" id="ARBA00022475"/>
    </source>
</evidence>
<evidence type="ECO:0000313" key="16">
    <source>
        <dbReference type="EMBL" id="EXI62369.1"/>
    </source>
</evidence>
<feature type="topological domain" description="Cytoplasmic" evidence="13">
    <location>
        <begin position="1"/>
        <end position="8"/>
    </location>
</feature>
<dbReference type="FunFam" id="2.40.50.140:FF:000104">
    <property type="entry name" value="Cytochrome c-type biogenesis protein CcmE"/>
    <property type="match status" value="1"/>
</dbReference>
<feature type="region of interest" description="Disordered" evidence="15">
    <location>
        <begin position="145"/>
        <end position="182"/>
    </location>
</feature>
<feature type="binding site" description="axial binding residue" evidence="13 14">
    <location>
        <position position="135"/>
    </location>
    <ligand>
        <name>heme</name>
        <dbReference type="ChEBI" id="CHEBI:30413"/>
    </ligand>
    <ligandPart>
        <name>Fe</name>
        <dbReference type="ChEBI" id="CHEBI:18248"/>
    </ligandPart>
</feature>
<dbReference type="OrthoDB" id="9793584at2"/>
<evidence type="ECO:0000256" key="15">
    <source>
        <dbReference type="SAM" id="MobiDB-lite"/>
    </source>
</evidence>
<dbReference type="STRING" id="1122190.GCA_000621105_01784"/>
<dbReference type="EMBL" id="JANJ01000004">
    <property type="protein sequence ID" value="EXI62369.1"/>
    <property type="molecule type" value="Genomic_DNA"/>
</dbReference>
<dbReference type="NCBIfam" id="NF009727">
    <property type="entry name" value="PRK13254.1-1"/>
    <property type="match status" value="1"/>
</dbReference>
<evidence type="ECO:0000256" key="13">
    <source>
        <dbReference type="HAMAP-Rule" id="MF_01959"/>
    </source>
</evidence>
<dbReference type="InterPro" id="IPR036127">
    <property type="entry name" value="CcmE-like_sf"/>
</dbReference>
<dbReference type="GO" id="GO:0020037">
    <property type="term" value="F:heme binding"/>
    <property type="evidence" value="ECO:0007669"/>
    <property type="project" value="InterPro"/>
</dbReference>
<protein>
    <recommendedName>
        <fullName evidence="13">Cytochrome c-type biogenesis protein CcmE</fullName>
    </recommendedName>
    <alternativeName>
        <fullName evidence="13">Cytochrome c maturation protein E</fullName>
    </alternativeName>
    <alternativeName>
        <fullName evidence="13">Heme chaperone CcmE</fullName>
    </alternativeName>
</protein>
<dbReference type="SUPFAM" id="SSF82093">
    <property type="entry name" value="Heme chaperone CcmE"/>
    <property type="match status" value="1"/>
</dbReference>
<comment type="function">
    <text evidence="12 13">Heme chaperone required for the biogenesis of c-type cytochromes. Transiently binds heme delivered by CcmC and transfers the heme to apo-cytochromes in a process facilitated by CcmF and CcmH.</text>
</comment>
<keyword evidence="3" id="KW-0997">Cell inner membrane</keyword>
<comment type="subcellular location">
    <subcellularLocation>
        <location evidence="1">Cell inner membrane</location>
    </subcellularLocation>
    <subcellularLocation>
        <location evidence="13">Cell membrane</location>
        <topology evidence="13">Single-pass type II membrane protein</topology>
    </subcellularLocation>
</comment>
<dbReference type="InterPro" id="IPR004329">
    <property type="entry name" value="CcmE"/>
</dbReference>
<evidence type="ECO:0000256" key="12">
    <source>
        <dbReference type="ARBA" id="ARBA00056663"/>
    </source>
</evidence>
<dbReference type="GO" id="GO:0046872">
    <property type="term" value="F:metal ion binding"/>
    <property type="evidence" value="ECO:0007669"/>
    <property type="project" value="UniProtKB-KW"/>
</dbReference>
<dbReference type="GO" id="GO:0017003">
    <property type="term" value="P:protein-heme linkage"/>
    <property type="evidence" value="ECO:0007669"/>
    <property type="project" value="UniProtKB-UniRule"/>
</dbReference>
<evidence type="ECO:0000256" key="11">
    <source>
        <dbReference type="ARBA" id="ARBA00023136"/>
    </source>
</evidence>
<feature type="topological domain" description="Extracellular" evidence="13">
    <location>
        <begin position="30"/>
        <end position="182"/>
    </location>
</feature>
<keyword evidence="5 13" id="KW-0812">Transmembrane</keyword>
<gene>
    <name evidence="13" type="primary">ccmE</name>
    <name evidence="13" type="synonym">cycJ</name>
    <name evidence="16" type="ORF">AK33_06555</name>
</gene>
<keyword evidence="17" id="KW-1185">Reference proteome</keyword>
<evidence type="ECO:0000256" key="5">
    <source>
        <dbReference type="ARBA" id="ARBA00022692"/>
    </source>
</evidence>
<evidence type="ECO:0000313" key="17">
    <source>
        <dbReference type="Proteomes" id="UP000054123"/>
    </source>
</evidence>
<dbReference type="HAMAP" id="MF_01959">
    <property type="entry name" value="CcmE"/>
    <property type="match status" value="1"/>
</dbReference>
<evidence type="ECO:0000256" key="1">
    <source>
        <dbReference type="ARBA" id="ARBA00004533"/>
    </source>
</evidence>
<dbReference type="InterPro" id="IPR012340">
    <property type="entry name" value="NA-bd_OB-fold"/>
</dbReference>
<keyword evidence="4 13" id="KW-0349">Heme</keyword>
<comment type="similarity">
    <text evidence="13">Belongs to the CcmE/CycJ family.</text>
</comment>